<evidence type="ECO:0000256" key="2">
    <source>
        <dbReference type="ARBA" id="ARBA00022722"/>
    </source>
</evidence>
<dbReference type="InterPro" id="IPR029060">
    <property type="entry name" value="PIN-like_dom_sf"/>
</dbReference>
<evidence type="ECO:0000256" key="1">
    <source>
        <dbReference type="ARBA" id="ARBA00022649"/>
    </source>
</evidence>
<evidence type="ECO:0000256" key="6">
    <source>
        <dbReference type="HAMAP-Rule" id="MF_00265"/>
    </source>
</evidence>
<dbReference type="CDD" id="cd09873">
    <property type="entry name" value="PIN_Pae0151-like"/>
    <property type="match status" value="1"/>
</dbReference>
<gene>
    <name evidence="8" type="primary">vapC3</name>
    <name evidence="6" type="synonym">vapC</name>
    <name evidence="8" type="ORF">BVI061214_00216</name>
</gene>
<evidence type="ECO:0000313" key="8">
    <source>
        <dbReference type="EMBL" id="KOX89067.1"/>
    </source>
</evidence>
<dbReference type="PATRIC" id="fig|271.14.peg.306"/>
<feature type="binding site" evidence="6">
    <location>
        <position position="96"/>
    </location>
    <ligand>
        <name>Mg(2+)</name>
        <dbReference type="ChEBI" id="CHEBI:18420"/>
    </ligand>
</feature>
<dbReference type="AlphaFoldDB" id="A0A0M9AC61"/>
<comment type="cofactor">
    <cofactor evidence="6">
        <name>Mg(2+)</name>
        <dbReference type="ChEBI" id="CHEBI:18420"/>
    </cofactor>
</comment>
<comment type="function">
    <text evidence="6">Toxic component of a toxin-antitoxin (TA) system. An RNase.</text>
</comment>
<dbReference type="GO" id="GO:0000287">
    <property type="term" value="F:magnesium ion binding"/>
    <property type="evidence" value="ECO:0007669"/>
    <property type="project" value="UniProtKB-UniRule"/>
</dbReference>
<dbReference type="GO" id="GO:0016787">
    <property type="term" value="F:hydrolase activity"/>
    <property type="evidence" value="ECO:0007669"/>
    <property type="project" value="UniProtKB-KW"/>
</dbReference>
<dbReference type="PANTHER" id="PTHR35901:SF1">
    <property type="entry name" value="EXONUCLEASE VAPC9"/>
    <property type="match status" value="1"/>
</dbReference>
<dbReference type="EMBL" id="LHCI01000106">
    <property type="protein sequence ID" value="KOX89067.1"/>
    <property type="molecule type" value="Genomic_DNA"/>
</dbReference>
<keyword evidence="2 6" id="KW-0540">Nuclease</keyword>
<dbReference type="Gene3D" id="3.40.50.1010">
    <property type="entry name" value="5'-nuclease"/>
    <property type="match status" value="1"/>
</dbReference>
<protein>
    <recommendedName>
        <fullName evidence="6">Ribonuclease VapC</fullName>
        <shortName evidence="6">RNase VapC</shortName>
        <ecNumber evidence="6">3.1.-.-</ecNumber>
    </recommendedName>
    <alternativeName>
        <fullName evidence="6">Toxin VapC</fullName>
    </alternativeName>
</protein>
<name>A0A0M9AC61_THEAQ</name>
<sequence>MAPLVLDASAAAEYLLRTPLGRQVAALVEGKRLFAPALLDAEVLAVVRKATLSGRLSPTRAQEALEDLFSWPLFRVDHGPLLLPAFALRDRLTAYDALYVALAQRLSAPILTADGPLARAPGLPVPLIHLRL</sequence>
<reference evidence="8 9" key="1">
    <citation type="submission" date="2015-07" db="EMBL/GenBank/DDBJ databases">
        <authorList>
            <person name="Noorani M."/>
        </authorList>
    </citation>
    <scope>NUCLEOTIDE SEQUENCE [LARGE SCALE GENOMIC DNA]</scope>
    <source>
        <strain evidence="9">ATCC 25104 / DSM 625 / JCM 10724 / NBRC 103206 / NCIMB 11243 / YT-1</strain>
    </source>
</reference>
<evidence type="ECO:0000256" key="5">
    <source>
        <dbReference type="ARBA" id="ARBA00022842"/>
    </source>
</evidence>
<keyword evidence="1 6" id="KW-1277">Toxin-antitoxin system</keyword>
<comment type="caution">
    <text evidence="8">The sequence shown here is derived from an EMBL/GenBank/DDBJ whole genome shotgun (WGS) entry which is preliminary data.</text>
</comment>
<dbReference type="InterPro" id="IPR022907">
    <property type="entry name" value="VapC_family"/>
</dbReference>
<keyword evidence="3 6" id="KW-0479">Metal-binding</keyword>
<dbReference type="InterPro" id="IPR044153">
    <property type="entry name" value="PIN_Pae0151-like"/>
</dbReference>
<feature type="binding site" evidence="6">
    <location>
        <position position="7"/>
    </location>
    <ligand>
        <name>Mg(2+)</name>
        <dbReference type="ChEBI" id="CHEBI:18420"/>
    </ligand>
</feature>
<dbReference type="GO" id="GO:0004540">
    <property type="term" value="F:RNA nuclease activity"/>
    <property type="evidence" value="ECO:0007669"/>
    <property type="project" value="InterPro"/>
</dbReference>
<keyword evidence="4 6" id="KW-0378">Hydrolase</keyword>
<dbReference type="Proteomes" id="UP000037685">
    <property type="component" value="Unassembled WGS sequence"/>
</dbReference>
<keyword evidence="6" id="KW-0800">Toxin</keyword>
<dbReference type="PANTHER" id="PTHR35901">
    <property type="entry name" value="RIBONUCLEASE VAPC3"/>
    <property type="match status" value="1"/>
</dbReference>
<dbReference type="EC" id="3.1.-.-" evidence="6"/>
<dbReference type="HAMAP" id="MF_00265">
    <property type="entry name" value="VapC_Nob1"/>
    <property type="match status" value="1"/>
</dbReference>
<keyword evidence="5 6" id="KW-0460">Magnesium</keyword>
<proteinExistence type="inferred from homology"/>
<evidence type="ECO:0000313" key="9">
    <source>
        <dbReference type="Proteomes" id="UP000037685"/>
    </source>
</evidence>
<dbReference type="Pfam" id="PF01850">
    <property type="entry name" value="PIN"/>
    <property type="match status" value="1"/>
</dbReference>
<comment type="similarity">
    <text evidence="6">Belongs to the PINc/VapC protein family.</text>
</comment>
<evidence type="ECO:0000259" key="7">
    <source>
        <dbReference type="Pfam" id="PF01850"/>
    </source>
</evidence>
<dbReference type="InterPro" id="IPR051619">
    <property type="entry name" value="TypeII_TA_RNase_PINc/VapC"/>
</dbReference>
<dbReference type="GO" id="GO:0090729">
    <property type="term" value="F:toxin activity"/>
    <property type="evidence" value="ECO:0007669"/>
    <property type="project" value="UniProtKB-KW"/>
</dbReference>
<feature type="domain" description="PIN" evidence="7">
    <location>
        <begin position="5"/>
        <end position="121"/>
    </location>
</feature>
<dbReference type="SUPFAM" id="SSF88723">
    <property type="entry name" value="PIN domain-like"/>
    <property type="match status" value="1"/>
</dbReference>
<dbReference type="InterPro" id="IPR002716">
    <property type="entry name" value="PIN_dom"/>
</dbReference>
<organism evidence="8 9">
    <name type="scientific">Thermus aquaticus</name>
    <dbReference type="NCBI Taxonomy" id="271"/>
    <lineage>
        <taxon>Bacteria</taxon>
        <taxon>Thermotogati</taxon>
        <taxon>Deinococcota</taxon>
        <taxon>Deinococci</taxon>
        <taxon>Thermales</taxon>
        <taxon>Thermaceae</taxon>
        <taxon>Thermus</taxon>
    </lineage>
</organism>
<dbReference type="RefSeq" id="WP_003045239.1">
    <property type="nucleotide sequence ID" value="NZ_LHCI01000106.1"/>
</dbReference>
<accession>A0A0M9AC61</accession>
<evidence type="ECO:0000256" key="3">
    <source>
        <dbReference type="ARBA" id="ARBA00022723"/>
    </source>
</evidence>
<evidence type="ECO:0000256" key="4">
    <source>
        <dbReference type="ARBA" id="ARBA00022801"/>
    </source>
</evidence>